<name>A0A6J8CAP5_MYTCO</name>
<keyword evidence="2" id="KW-1185">Reference proteome</keyword>
<proteinExistence type="predicted"/>
<protein>
    <submittedName>
        <fullName evidence="1">Uncharacterized protein</fullName>
    </submittedName>
</protein>
<dbReference type="AlphaFoldDB" id="A0A6J8CAP5"/>
<dbReference type="InterPro" id="IPR036691">
    <property type="entry name" value="Endo/exonu/phosph_ase_sf"/>
</dbReference>
<dbReference type="EMBL" id="CACVKT020004984">
    <property type="protein sequence ID" value="CAC5392456.1"/>
    <property type="molecule type" value="Genomic_DNA"/>
</dbReference>
<gene>
    <name evidence="1" type="ORF">MCOR_27390</name>
</gene>
<dbReference type="Gene3D" id="3.60.10.10">
    <property type="entry name" value="Endonuclease/exonuclease/phosphatase"/>
    <property type="match status" value="1"/>
</dbReference>
<organism evidence="1 2">
    <name type="scientific">Mytilus coruscus</name>
    <name type="common">Sea mussel</name>
    <dbReference type="NCBI Taxonomy" id="42192"/>
    <lineage>
        <taxon>Eukaryota</taxon>
        <taxon>Metazoa</taxon>
        <taxon>Spiralia</taxon>
        <taxon>Lophotrochozoa</taxon>
        <taxon>Mollusca</taxon>
        <taxon>Bivalvia</taxon>
        <taxon>Autobranchia</taxon>
        <taxon>Pteriomorphia</taxon>
        <taxon>Mytilida</taxon>
        <taxon>Mytiloidea</taxon>
        <taxon>Mytilidae</taxon>
        <taxon>Mytilinae</taxon>
        <taxon>Mytilus</taxon>
    </lineage>
</organism>
<accession>A0A6J8CAP5</accession>
<dbReference type="OrthoDB" id="6156484at2759"/>
<dbReference type="SUPFAM" id="SSF56219">
    <property type="entry name" value="DNase I-like"/>
    <property type="match status" value="1"/>
</dbReference>
<evidence type="ECO:0000313" key="1">
    <source>
        <dbReference type="EMBL" id="CAC5392456.1"/>
    </source>
</evidence>
<evidence type="ECO:0000313" key="2">
    <source>
        <dbReference type="Proteomes" id="UP000507470"/>
    </source>
</evidence>
<dbReference type="PANTHER" id="PTHR19446">
    <property type="entry name" value="REVERSE TRANSCRIPTASES"/>
    <property type="match status" value="1"/>
</dbReference>
<sequence length="884" mass="101742">MTQTNRYQVLNSLRGRAGVSILWPKQWNSQIQKLPDGNERVIAILISSDVDICLINVYMPTMDKDSSYEYGECLDLIHNIATKYLNTHAIILCGDMNGTILQTRNNKHDQLLKEFIQELNFTADKDKSDRQTFYHHSGQSSSQIDYIFSSKENLFKKYTIWNNSSSNVSAHVPVSVTTNIIIPTGVNKANKEIQTVHKLQWDQTDLPLYIESVQNEILKLQLPQKPSNSIQNITKGLLTASNKAVPTKPIKLKGPKWKASPRVKKHLKNCKQLYSKWKSEGKQPDHPFRKQLKAEKKNLRSQQRKEHAEDRLNLYQQIMDNPSTDLLYKLINRNRSKPRSNSTGIDIEGELEFNPTIQRKAFAKYYEDFSVPKESKFDHSYLELCQIRQRLVEEVLYNQQTNIEPYKEDDISKAIEDLNMGKSPDEYGLCAEHLKLAKETVTPTLTNIFNNILINRAVPTEFKSGILTPVLKKEKNQCLVSSYRGITVTPVISKLHELCILDKLSITPNTDLQFGFTEGLCPLIASLIISECKCERKNNSLYMATVDVQSAFDVVQHLILHDKMLDRNIHPDLWLVIKDLYSGITSKVKWQGELNSDFGGFHIGTLRAIQALATRTAKPVYTYLSSPVEAEIHKRKLTFLHSLTTCSNNKIKEIINRQIAVNFDNNNSFFFQTALLLSKYNLPDIFDKNTPIPSKLSWKKLVKTEISSFWTLRLKEEALQMSSLKFMNLNFGICRINSSCMGLSRSKYEIRKATTKVRMLTGTYMVQADKHKFSQYTIDPTCLLCHRKIEDILHVLTTCHVLGSERKEYFTPIKQLVTENSPPGTWKLLFNNKLAVTQLVLDCTKYIKQLGFKEELILKLETLTRHFCFKLHYRRLSLLKKLDG</sequence>
<reference evidence="1 2" key="1">
    <citation type="submission" date="2020-06" db="EMBL/GenBank/DDBJ databases">
        <authorList>
            <person name="Li R."/>
            <person name="Bekaert M."/>
        </authorList>
    </citation>
    <scope>NUCLEOTIDE SEQUENCE [LARGE SCALE GENOMIC DNA]</scope>
    <source>
        <strain evidence="2">wild</strain>
    </source>
</reference>
<dbReference type="Proteomes" id="UP000507470">
    <property type="component" value="Unassembled WGS sequence"/>
</dbReference>